<comment type="caution">
    <text evidence="2">The sequence shown here is derived from an EMBL/GenBank/DDBJ whole genome shotgun (WGS) entry which is preliminary data.</text>
</comment>
<gene>
    <name evidence="2" type="ORF">VTL71DRAFT_10893</name>
</gene>
<dbReference type="EMBL" id="JAZHXI010000003">
    <property type="protein sequence ID" value="KAL2073567.1"/>
    <property type="molecule type" value="Genomic_DNA"/>
</dbReference>
<feature type="coiled-coil region" evidence="1">
    <location>
        <begin position="282"/>
        <end position="331"/>
    </location>
</feature>
<name>A0ABR4CUR1_9HELO</name>
<evidence type="ECO:0000256" key="1">
    <source>
        <dbReference type="SAM" id="Coils"/>
    </source>
</evidence>
<dbReference type="Proteomes" id="UP001595075">
    <property type="component" value="Unassembled WGS sequence"/>
</dbReference>
<keyword evidence="3" id="KW-1185">Reference proteome</keyword>
<reference evidence="2 3" key="1">
    <citation type="journal article" date="2024" name="Commun. Biol.">
        <title>Comparative genomic analysis of thermophilic fungi reveals convergent evolutionary adaptations and gene losses.</title>
        <authorList>
            <person name="Steindorff A.S."/>
            <person name="Aguilar-Pontes M.V."/>
            <person name="Robinson A.J."/>
            <person name="Andreopoulos B."/>
            <person name="LaButti K."/>
            <person name="Kuo A."/>
            <person name="Mondo S."/>
            <person name="Riley R."/>
            <person name="Otillar R."/>
            <person name="Haridas S."/>
            <person name="Lipzen A."/>
            <person name="Grimwood J."/>
            <person name="Schmutz J."/>
            <person name="Clum A."/>
            <person name="Reid I.D."/>
            <person name="Moisan M.C."/>
            <person name="Butler G."/>
            <person name="Nguyen T.T.M."/>
            <person name="Dewar K."/>
            <person name="Conant G."/>
            <person name="Drula E."/>
            <person name="Henrissat B."/>
            <person name="Hansel C."/>
            <person name="Singer S."/>
            <person name="Hutchinson M.I."/>
            <person name="de Vries R.P."/>
            <person name="Natvig D.O."/>
            <person name="Powell A.J."/>
            <person name="Tsang A."/>
            <person name="Grigoriev I.V."/>
        </authorList>
    </citation>
    <scope>NUCLEOTIDE SEQUENCE [LARGE SCALE GENOMIC DNA]</scope>
    <source>
        <strain evidence="2 3">CBS 494.80</strain>
    </source>
</reference>
<organism evidence="2 3">
    <name type="scientific">Oculimacula yallundae</name>
    <dbReference type="NCBI Taxonomy" id="86028"/>
    <lineage>
        <taxon>Eukaryota</taxon>
        <taxon>Fungi</taxon>
        <taxon>Dikarya</taxon>
        <taxon>Ascomycota</taxon>
        <taxon>Pezizomycotina</taxon>
        <taxon>Leotiomycetes</taxon>
        <taxon>Helotiales</taxon>
        <taxon>Ploettnerulaceae</taxon>
        <taxon>Oculimacula</taxon>
    </lineage>
</organism>
<sequence length="637" mass="73526">MIPAAMKKIKEKRVEKKTAKTKVEQLSELLDTVVFAICQSTENSRPDVYESIAIHQKDPAESTLLTMVRILLAALSHDTSYGGLHTSQNTEMTLYRNPRDMGQENNASAENEYYTYDQSRMRDTSHEDTQGRDYRLENLQRHVGNLEVEKRAMFEAHERDRNAWRENTDRKERNLRQELENGYHLAQRQQQDLHRDAEQKLNDEIRQLQGEKAGLLSKFQADWREMTRTHKDEVARLIKSHESITSSLRQGFDIKIQQSAEKLQENENTLKIQHAKELKSLQSDFAEEKGNLKRNIEKLKAEYDATIAAMEQEHEAQYQECAQQAAESEQKLREQHSAALKSLKASQVEQTRKLKKDNDALSETLLQRDKYHAMSDKDLKAKFLSLSEDVENLARGKWKLNHPKWTPGVLQSMLSNQRLLGKYIVHDTIWIILNENVFQSPFRVMGEEGQKLEQQWLADCGNQKETQIGTEEFQWPAPGVETERWRYSTVKECQAALMQPASEWDARARLKERFKNAMEKLQGDLITALDELIVVDEQTNHAVEKITKKAANMWLAFGTQRCRILLAFKGSNLKTAEDKIREAQEGSLKLTVEPTLMRFGNSKGQDLDSSEVIGGCEGKIIELKWSDQGARSQRTDH</sequence>
<evidence type="ECO:0000313" key="3">
    <source>
        <dbReference type="Proteomes" id="UP001595075"/>
    </source>
</evidence>
<protein>
    <submittedName>
        <fullName evidence="2">Uncharacterized protein</fullName>
    </submittedName>
</protein>
<evidence type="ECO:0000313" key="2">
    <source>
        <dbReference type="EMBL" id="KAL2073567.1"/>
    </source>
</evidence>
<keyword evidence="1" id="KW-0175">Coiled coil</keyword>
<accession>A0ABR4CUR1</accession>
<proteinExistence type="predicted"/>